<evidence type="ECO:0000256" key="1">
    <source>
        <dbReference type="SAM" id="MobiDB-lite"/>
    </source>
</evidence>
<dbReference type="EMBL" id="CAUYUJ010000399">
    <property type="protein sequence ID" value="CAK0790332.1"/>
    <property type="molecule type" value="Genomic_DNA"/>
</dbReference>
<accession>A0ABN9PFT8</accession>
<feature type="region of interest" description="Disordered" evidence="1">
    <location>
        <begin position="125"/>
        <end position="150"/>
    </location>
</feature>
<feature type="transmembrane region" description="Helical" evidence="2">
    <location>
        <begin position="248"/>
        <end position="281"/>
    </location>
</feature>
<sequence>PPPPPPPPAARRRFCLPPGRPGDDFADEIAELAAGRCQLSAASTERLAHVEAEAAAAVMEHCAEVDALGPGDRERAPPPPRLTSLQRTVLASRQLLRRGKAFEAFGLAAALTALTLGRGADRISTPGWPPPAWRRARDRHGSTGRVPRATHRAEARPDIPILHCTCSGVVTARGEGRCGGLPTPAAPIGKAGRTNLRMITRGERGLPAQQARTRGTLRADCRAGDGGPTGHPIFVLPGHCPPPPRLRALLLMILLPLLLHLFFLLLLLLLPLLLVPLLIILDILISCSATGCNWPSVASQRAG</sequence>
<gene>
    <name evidence="3" type="ORF">PCOR1329_LOCUS1630</name>
</gene>
<protein>
    <submittedName>
        <fullName evidence="3">Uncharacterized protein</fullName>
    </submittedName>
</protein>
<proteinExistence type="predicted"/>
<name>A0ABN9PFT8_9DINO</name>
<keyword evidence="2" id="KW-0812">Transmembrane</keyword>
<evidence type="ECO:0000256" key="2">
    <source>
        <dbReference type="SAM" id="Phobius"/>
    </source>
</evidence>
<keyword evidence="2" id="KW-0472">Membrane</keyword>
<comment type="caution">
    <text evidence="3">The sequence shown here is derived from an EMBL/GenBank/DDBJ whole genome shotgun (WGS) entry which is preliminary data.</text>
</comment>
<keyword evidence="2" id="KW-1133">Transmembrane helix</keyword>
<reference evidence="3" key="1">
    <citation type="submission" date="2023-10" db="EMBL/GenBank/DDBJ databases">
        <authorList>
            <person name="Chen Y."/>
            <person name="Shah S."/>
            <person name="Dougan E. K."/>
            <person name="Thang M."/>
            <person name="Chan C."/>
        </authorList>
    </citation>
    <scope>NUCLEOTIDE SEQUENCE [LARGE SCALE GENOMIC DNA]</scope>
</reference>
<evidence type="ECO:0000313" key="3">
    <source>
        <dbReference type="EMBL" id="CAK0790332.1"/>
    </source>
</evidence>
<feature type="region of interest" description="Disordered" evidence="1">
    <location>
        <begin position="1"/>
        <end position="20"/>
    </location>
</feature>
<evidence type="ECO:0000313" key="4">
    <source>
        <dbReference type="Proteomes" id="UP001189429"/>
    </source>
</evidence>
<feature type="non-terminal residue" evidence="3">
    <location>
        <position position="1"/>
    </location>
</feature>
<organism evidence="3 4">
    <name type="scientific">Prorocentrum cordatum</name>
    <dbReference type="NCBI Taxonomy" id="2364126"/>
    <lineage>
        <taxon>Eukaryota</taxon>
        <taxon>Sar</taxon>
        <taxon>Alveolata</taxon>
        <taxon>Dinophyceae</taxon>
        <taxon>Prorocentrales</taxon>
        <taxon>Prorocentraceae</taxon>
        <taxon>Prorocentrum</taxon>
    </lineage>
</organism>
<keyword evidence="4" id="KW-1185">Reference proteome</keyword>
<dbReference type="Proteomes" id="UP001189429">
    <property type="component" value="Unassembled WGS sequence"/>
</dbReference>